<evidence type="ECO:0000256" key="3">
    <source>
        <dbReference type="ARBA" id="ARBA00022729"/>
    </source>
</evidence>
<evidence type="ECO:0000256" key="1">
    <source>
        <dbReference type="ARBA" id="ARBA00011079"/>
    </source>
</evidence>
<feature type="region of interest" description="Disordered" evidence="6">
    <location>
        <begin position="480"/>
        <end position="499"/>
    </location>
</feature>
<organism evidence="9 10">
    <name type="scientific">Zasmidium cellare ATCC 36951</name>
    <dbReference type="NCBI Taxonomy" id="1080233"/>
    <lineage>
        <taxon>Eukaryota</taxon>
        <taxon>Fungi</taxon>
        <taxon>Dikarya</taxon>
        <taxon>Ascomycota</taxon>
        <taxon>Pezizomycotina</taxon>
        <taxon>Dothideomycetes</taxon>
        <taxon>Dothideomycetidae</taxon>
        <taxon>Mycosphaerellales</taxon>
        <taxon>Mycosphaerellaceae</taxon>
        <taxon>Zasmidium</taxon>
    </lineage>
</organism>
<evidence type="ECO:0000256" key="7">
    <source>
        <dbReference type="SAM" id="Phobius"/>
    </source>
</evidence>
<evidence type="ECO:0000256" key="2">
    <source>
        <dbReference type="ARBA" id="ARBA00022670"/>
    </source>
</evidence>
<comment type="similarity">
    <text evidence="1">Belongs to the peptidase S28 family.</text>
</comment>
<sequence length="604" mass="66136">MLYISLALSLLATSTVTKAWKRDAIYAAQTIRTPVDHFNSSNNATYENRFWVDSTYYQPGGPVVIFNNGESGVDDGALYTYLGSNSANMAIAQKYNGIAVVYEHRYYGESIPVPVDNETGYALDGKDYAYLTTEQALEDMVFLANNFQPERLRDVWDQLHPSRTPWIAIGASYPGLLAVFARIRNPETFYASWASSAPVETMISMPTYYEQIYQDMTANCSADIAAASRYLDSVLVNGTRDEGNLAKFLSELATTGVGQLHEMLDRSESDLNANISNASSNSEHYAAMNVADIVRSTSFQSAGFANSTLPYCDLMQQWDPAGFLNASTSSQKLHALFGPESNASRIAPAGQGIGSRYGDKAAFGAVVYTTALHTQFSDFYNRPSTGFVVDGPSWNWQHCFENPNFMVANTASSDNLLSRLINLENVIIAECGANSSFPFPIPASNLTANNQFGGWKMQPSNVMFIDGAKDPWHTLSVHSTSDEIDAPNRRSTQEVPACNEPPAVDDVFGMVFPDGYHGGDLVQHPESDTAVELFSKALDVWLPCFNASRQEAQNDTPQNGTQETQPGSSGQSSGMRVAFSWSLATLVGLVTGVYFLIWYNVSTL</sequence>
<reference evidence="9" key="1">
    <citation type="journal article" date="2020" name="Stud. Mycol.">
        <title>101 Dothideomycetes genomes: a test case for predicting lifestyles and emergence of pathogens.</title>
        <authorList>
            <person name="Haridas S."/>
            <person name="Albert R."/>
            <person name="Binder M."/>
            <person name="Bloem J."/>
            <person name="Labutti K."/>
            <person name="Salamov A."/>
            <person name="Andreopoulos B."/>
            <person name="Baker S."/>
            <person name="Barry K."/>
            <person name="Bills G."/>
            <person name="Bluhm B."/>
            <person name="Cannon C."/>
            <person name="Castanera R."/>
            <person name="Culley D."/>
            <person name="Daum C."/>
            <person name="Ezra D."/>
            <person name="Gonzalez J."/>
            <person name="Henrissat B."/>
            <person name="Kuo A."/>
            <person name="Liang C."/>
            <person name="Lipzen A."/>
            <person name="Lutzoni F."/>
            <person name="Magnuson J."/>
            <person name="Mondo S."/>
            <person name="Nolan M."/>
            <person name="Ohm R."/>
            <person name="Pangilinan J."/>
            <person name="Park H.-J."/>
            <person name="Ramirez L."/>
            <person name="Alfaro M."/>
            <person name="Sun H."/>
            <person name="Tritt A."/>
            <person name="Yoshinaga Y."/>
            <person name="Zwiers L.-H."/>
            <person name="Turgeon B."/>
            <person name="Goodwin S."/>
            <person name="Spatafora J."/>
            <person name="Crous P."/>
            <person name="Grigoriev I."/>
        </authorList>
    </citation>
    <scope>NUCLEOTIDE SEQUENCE</scope>
    <source>
        <strain evidence="9">ATCC 36951</strain>
    </source>
</reference>
<dbReference type="AlphaFoldDB" id="A0A6A6C309"/>
<dbReference type="GO" id="GO:0070008">
    <property type="term" value="F:serine-type exopeptidase activity"/>
    <property type="evidence" value="ECO:0007669"/>
    <property type="project" value="InterPro"/>
</dbReference>
<keyword evidence="7" id="KW-0472">Membrane</keyword>
<dbReference type="InterPro" id="IPR029058">
    <property type="entry name" value="AB_hydrolase_fold"/>
</dbReference>
<evidence type="ECO:0000256" key="5">
    <source>
        <dbReference type="ARBA" id="ARBA00023180"/>
    </source>
</evidence>
<keyword evidence="7" id="KW-0812">Transmembrane</keyword>
<dbReference type="SUPFAM" id="SSF53474">
    <property type="entry name" value="alpha/beta-Hydrolases"/>
    <property type="match status" value="1"/>
</dbReference>
<evidence type="ECO:0000313" key="10">
    <source>
        <dbReference type="Proteomes" id="UP000799537"/>
    </source>
</evidence>
<feature type="region of interest" description="Disordered" evidence="6">
    <location>
        <begin position="551"/>
        <end position="572"/>
    </location>
</feature>
<keyword evidence="7" id="KW-1133">Transmembrane helix</keyword>
<dbReference type="Gene3D" id="3.40.50.1820">
    <property type="entry name" value="alpha/beta hydrolase"/>
    <property type="match status" value="2"/>
</dbReference>
<feature type="signal peptide" evidence="8">
    <location>
        <begin position="1"/>
        <end position="19"/>
    </location>
</feature>
<dbReference type="InterPro" id="IPR008758">
    <property type="entry name" value="Peptidase_S28"/>
</dbReference>
<dbReference type="GO" id="GO:0006508">
    <property type="term" value="P:proteolysis"/>
    <property type="evidence" value="ECO:0007669"/>
    <property type="project" value="UniProtKB-KW"/>
</dbReference>
<keyword evidence="4" id="KW-0378">Hydrolase</keyword>
<dbReference type="EMBL" id="ML993619">
    <property type="protein sequence ID" value="KAF2161385.1"/>
    <property type="molecule type" value="Genomic_DNA"/>
</dbReference>
<keyword evidence="3 8" id="KW-0732">Signal</keyword>
<dbReference type="Proteomes" id="UP000799537">
    <property type="component" value="Unassembled WGS sequence"/>
</dbReference>
<dbReference type="RefSeq" id="XP_033662274.1">
    <property type="nucleotide sequence ID" value="XM_033808885.1"/>
</dbReference>
<evidence type="ECO:0000256" key="8">
    <source>
        <dbReference type="SAM" id="SignalP"/>
    </source>
</evidence>
<keyword evidence="2" id="KW-0645">Protease</keyword>
<protein>
    <recommendedName>
        <fullName evidence="11">Peptidase S28</fullName>
    </recommendedName>
</protein>
<dbReference type="PANTHER" id="PTHR11010:SF109">
    <property type="entry name" value="PEPTIDASE, FAMILY S28, PUTATIVE (AFU_ORTHOLOGUE AFUA_4G03790)-RELATED"/>
    <property type="match status" value="1"/>
</dbReference>
<evidence type="ECO:0000256" key="6">
    <source>
        <dbReference type="SAM" id="MobiDB-lite"/>
    </source>
</evidence>
<keyword evidence="5" id="KW-0325">Glycoprotein</keyword>
<gene>
    <name evidence="9" type="ORF">M409DRAFT_28119</name>
</gene>
<accession>A0A6A6C309</accession>
<evidence type="ECO:0008006" key="11">
    <source>
        <dbReference type="Google" id="ProtNLM"/>
    </source>
</evidence>
<name>A0A6A6C309_ZASCE</name>
<dbReference type="PANTHER" id="PTHR11010">
    <property type="entry name" value="PROTEASE S28 PRO-X CARBOXYPEPTIDASE-RELATED"/>
    <property type="match status" value="1"/>
</dbReference>
<keyword evidence="10" id="KW-1185">Reference proteome</keyword>
<evidence type="ECO:0000313" key="9">
    <source>
        <dbReference type="EMBL" id="KAF2161385.1"/>
    </source>
</evidence>
<dbReference type="GO" id="GO:0008239">
    <property type="term" value="F:dipeptidyl-peptidase activity"/>
    <property type="evidence" value="ECO:0007669"/>
    <property type="project" value="TreeGrafter"/>
</dbReference>
<evidence type="ECO:0000256" key="4">
    <source>
        <dbReference type="ARBA" id="ARBA00022801"/>
    </source>
</evidence>
<feature type="chain" id="PRO_5025586353" description="Peptidase S28" evidence="8">
    <location>
        <begin position="20"/>
        <end position="604"/>
    </location>
</feature>
<dbReference type="GeneID" id="54562157"/>
<dbReference type="OrthoDB" id="1735038at2759"/>
<dbReference type="Pfam" id="PF05577">
    <property type="entry name" value="Peptidase_S28"/>
    <property type="match status" value="1"/>
</dbReference>
<proteinExistence type="inferred from homology"/>
<feature type="transmembrane region" description="Helical" evidence="7">
    <location>
        <begin position="578"/>
        <end position="599"/>
    </location>
</feature>